<dbReference type="EMBL" id="NMUH01002221">
    <property type="protein sequence ID" value="MQL98656.1"/>
    <property type="molecule type" value="Genomic_DNA"/>
</dbReference>
<feature type="non-terminal residue" evidence="2">
    <location>
        <position position="139"/>
    </location>
</feature>
<evidence type="ECO:0000256" key="1">
    <source>
        <dbReference type="SAM" id="MobiDB-lite"/>
    </source>
</evidence>
<name>A0A843VUG6_COLES</name>
<protein>
    <submittedName>
        <fullName evidence="2">Uncharacterized protein</fullName>
    </submittedName>
</protein>
<gene>
    <name evidence="2" type="ORF">Taro_031364</name>
</gene>
<dbReference type="Proteomes" id="UP000652761">
    <property type="component" value="Unassembled WGS sequence"/>
</dbReference>
<organism evidence="2 3">
    <name type="scientific">Colocasia esculenta</name>
    <name type="common">Wild taro</name>
    <name type="synonym">Arum esculentum</name>
    <dbReference type="NCBI Taxonomy" id="4460"/>
    <lineage>
        <taxon>Eukaryota</taxon>
        <taxon>Viridiplantae</taxon>
        <taxon>Streptophyta</taxon>
        <taxon>Embryophyta</taxon>
        <taxon>Tracheophyta</taxon>
        <taxon>Spermatophyta</taxon>
        <taxon>Magnoliopsida</taxon>
        <taxon>Liliopsida</taxon>
        <taxon>Araceae</taxon>
        <taxon>Aroideae</taxon>
        <taxon>Colocasieae</taxon>
        <taxon>Colocasia</taxon>
    </lineage>
</organism>
<evidence type="ECO:0000313" key="3">
    <source>
        <dbReference type="Proteomes" id="UP000652761"/>
    </source>
</evidence>
<feature type="non-terminal residue" evidence="2">
    <location>
        <position position="1"/>
    </location>
</feature>
<comment type="caution">
    <text evidence="2">The sequence shown here is derived from an EMBL/GenBank/DDBJ whole genome shotgun (WGS) entry which is preliminary data.</text>
</comment>
<proteinExistence type="predicted"/>
<reference evidence="2" key="1">
    <citation type="submission" date="2017-07" db="EMBL/GenBank/DDBJ databases">
        <title>Taro Niue Genome Assembly and Annotation.</title>
        <authorList>
            <person name="Atibalentja N."/>
            <person name="Keating K."/>
            <person name="Fields C.J."/>
        </authorList>
    </citation>
    <scope>NUCLEOTIDE SEQUENCE</scope>
    <source>
        <strain evidence="2">Niue_2</strain>
        <tissue evidence="2">Leaf</tissue>
    </source>
</reference>
<accession>A0A843VUG6</accession>
<dbReference type="AlphaFoldDB" id="A0A843VUG6"/>
<keyword evidence="3" id="KW-1185">Reference proteome</keyword>
<evidence type="ECO:0000313" key="2">
    <source>
        <dbReference type="EMBL" id="MQL98656.1"/>
    </source>
</evidence>
<sequence length="139" mass="15655">IIRLTGGAVGCSRPRQGPVSSAGQEASWRRENRWTPGRRIHPRHSSGTNAYNQAFSNHEKMITITEYTCTCRQTQRHMSTDAAVVIRLKSTESTCRQILRDLSTDVADRNTRVLCFGKTVSACRQMDIACRQMPQTRAT</sequence>
<feature type="region of interest" description="Disordered" evidence="1">
    <location>
        <begin position="9"/>
        <end position="30"/>
    </location>
</feature>